<dbReference type="InterPro" id="IPR029016">
    <property type="entry name" value="GAF-like_dom_sf"/>
</dbReference>
<dbReference type="SUPFAM" id="SSF55781">
    <property type="entry name" value="GAF domain-like"/>
    <property type="match status" value="1"/>
</dbReference>
<proteinExistence type="predicted"/>
<dbReference type="OrthoDB" id="8525200at2"/>
<gene>
    <name evidence="1" type="ORF">SAMN04488052_106116</name>
</gene>
<evidence type="ECO:0000313" key="1">
    <source>
        <dbReference type="EMBL" id="SEP01191.1"/>
    </source>
</evidence>
<dbReference type="EMBL" id="FOEG01000006">
    <property type="protein sequence ID" value="SEP01191.1"/>
    <property type="molecule type" value="Genomic_DNA"/>
</dbReference>
<dbReference type="Proteomes" id="UP000199657">
    <property type="component" value="Unassembled WGS sequence"/>
</dbReference>
<accession>A0A1H8UDE4</accession>
<dbReference type="PANTHER" id="PTHR38765">
    <property type="entry name" value="DUF484 DOMAIN-CONTAINING PROTEIN"/>
    <property type="match status" value="1"/>
</dbReference>
<dbReference type="STRING" id="406100.SAMN04488052_106116"/>
<dbReference type="Pfam" id="PF04340">
    <property type="entry name" value="DUF484"/>
    <property type="match status" value="1"/>
</dbReference>
<dbReference type="AlphaFoldDB" id="A0A1H8UDE4"/>
<dbReference type="RefSeq" id="WP_091644849.1">
    <property type="nucleotide sequence ID" value="NZ_FOEG01000006.1"/>
</dbReference>
<evidence type="ECO:0008006" key="3">
    <source>
        <dbReference type="Google" id="ProtNLM"/>
    </source>
</evidence>
<protein>
    <recommendedName>
        <fullName evidence="3">GAF domain-containing protein</fullName>
    </recommendedName>
</protein>
<keyword evidence="2" id="KW-1185">Reference proteome</keyword>
<name>A0A1H8UDE4_9GAMM</name>
<dbReference type="Gene3D" id="3.30.450.40">
    <property type="match status" value="1"/>
</dbReference>
<dbReference type="InterPro" id="IPR007435">
    <property type="entry name" value="DUF484"/>
</dbReference>
<organism evidence="1 2">
    <name type="scientific">Aquisalimonas asiatica</name>
    <dbReference type="NCBI Taxonomy" id="406100"/>
    <lineage>
        <taxon>Bacteria</taxon>
        <taxon>Pseudomonadati</taxon>
        <taxon>Pseudomonadota</taxon>
        <taxon>Gammaproteobacteria</taxon>
        <taxon>Chromatiales</taxon>
        <taxon>Ectothiorhodospiraceae</taxon>
        <taxon>Aquisalimonas</taxon>
    </lineage>
</organism>
<reference evidence="1 2" key="1">
    <citation type="submission" date="2016-10" db="EMBL/GenBank/DDBJ databases">
        <authorList>
            <person name="de Groot N.N."/>
        </authorList>
    </citation>
    <scope>NUCLEOTIDE SEQUENCE [LARGE SCALE GENOMIC DNA]</scope>
    <source>
        <strain evidence="1 2">CGMCC 1.6291</strain>
    </source>
</reference>
<dbReference type="PANTHER" id="PTHR38765:SF1">
    <property type="entry name" value="DUF484 DOMAIN-CONTAINING PROTEIN"/>
    <property type="match status" value="1"/>
</dbReference>
<sequence length="232" mass="25257">MTSQNSAGLDDTLPDEAIAAYLEEDPDFFVRHPALVTRLQIPHECGDAVSLVTYQVARLRDENKQLKHRLDDLLQVARDNDRLADQLHRLTLELMDSQDLDGLLQTLKDGLRHQFQSDLVAIALLPTQGESGGQDVLSPDDQAVFGDFIKAAKPRLGRLDPAQAALLFGDAADRLGSAAVVPISDNHNVSGILAVGSFEPDRFNPSQGTVFLRQLGQLAGRALRPYRASGTA</sequence>
<evidence type="ECO:0000313" key="2">
    <source>
        <dbReference type="Proteomes" id="UP000199657"/>
    </source>
</evidence>